<dbReference type="GO" id="GO:0035197">
    <property type="term" value="F:siRNA binding"/>
    <property type="evidence" value="ECO:0007669"/>
    <property type="project" value="TreeGrafter"/>
</dbReference>
<accession>A0AAD5H8Z8</accession>
<dbReference type="InterPro" id="IPR053858">
    <property type="entry name" value="Arb2_dom"/>
</dbReference>
<reference evidence="2" key="1">
    <citation type="submission" date="2021-06" db="EMBL/GenBank/DDBJ databases">
        <authorList>
            <consortium name="DOE Joint Genome Institute"/>
            <person name="Mondo S.J."/>
            <person name="Amses K.R."/>
            <person name="Simmons D.R."/>
            <person name="Longcore J.E."/>
            <person name="Seto K."/>
            <person name="Alves G.H."/>
            <person name="Bonds A.E."/>
            <person name="Quandt C.A."/>
            <person name="Davis W.J."/>
            <person name="Chang Y."/>
            <person name="Letcher P.M."/>
            <person name="Powell M.J."/>
            <person name="Kuo A."/>
            <person name="Labutti K."/>
            <person name="Pangilinan J."/>
            <person name="Andreopoulos W."/>
            <person name="Tritt A."/>
            <person name="Riley R."/>
            <person name="Hundley H."/>
            <person name="Johnson J."/>
            <person name="Lipzen A."/>
            <person name="Barry K."/>
            <person name="Berbee M.L."/>
            <person name="Buchler N.E."/>
            <person name="Grigoriev I.V."/>
            <person name="Spatafora J.W."/>
            <person name="Stajich J.E."/>
            <person name="James T.Y."/>
        </authorList>
    </citation>
    <scope>NUCLEOTIDE SEQUENCE</scope>
    <source>
        <strain evidence="2">AG</strain>
    </source>
</reference>
<evidence type="ECO:0000259" key="1">
    <source>
        <dbReference type="Pfam" id="PF22749"/>
    </source>
</evidence>
<dbReference type="RefSeq" id="XP_051441019.1">
    <property type="nucleotide sequence ID" value="XM_051591931.1"/>
</dbReference>
<sequence length="344" mass="38536">MQYIKGFFGSFFSLDTYGDLDLGHEHFPNTVEGFGYRFNENGQLRKIDTDEPFQYDVKPGDKAYNQGHYEALGKCIGHYIEDLLVSKYGLERTIVPLRVDADDANTPKSHIYLSKGALTTTDTLLVLIQGSGVVRPGQWSRAVIMNESLELGTMFPYIERAQRNGWEIMILNPNLNEISFDDGDGMDFGGEGGLSFSKKLGSMTIEGSETPEHHCQYVWDNFIKMSKAENIVIVAHSYGGHTITLLATHNAFDFTHRVTALALTDSVHSRSSIKGQPVIEWFDRNARDWVASKESLDKDLPYHTKDAGCPCVSAGHSKHAYTSGTAKDSVMNYLESKIRKTERE</sequence>
<dbReference type="GO" id="GO:0005634">
    <property type="term" value="C:nucleus"/>
    <property type="evidence" value="ECO:0007669"/>
    <property type="project" value="TreeGrafter"/>
</dbReference>
<dbReference type="Proteomes" id="UP001206595">
    <property type="component" value="Unassembled WGS sequence"/>
</dbReference>
<evidence type="ECO:0000313" key="2">
    <source>
        <dbReference type="EMBL" id="KAI8576015.1"/>
    </source>
</evidence>
<dbReference type="InterPro" id="IPR048263">
    <property type="entry name" value="Arb2"/>
</dbReference>
<keyword evidence="3" id="KW-1185">Reference proteome</keyword>
<dbReference type="EMBL" id="MU620964">
    <property type="protein sequence ID" value="KAI8576015.1"/>
    <property type="molecule type" value="Genomic_DNA"/>
</dbReference>
<protein>
    <recommendedName>
        <fullName evidence="1">Arb2 domain-containing protein</fullName>
    </recommendedName>
</protein>
<proteinExistence type="predicted"/>
<dbReference type="InterPro" id="IPR029058">
    <property type="entry name" value="AB_hydrolase_fold"/>
</dbReference>
<dbReference type="SUPFAM" id="SSF53474">
    <property type="entry name" value="alpha/beta-Hydrolases"/>
    <property type="match status" value="1"/>
</dbReference>
<dbReference type="AlphaFoldDB" id="A0AAD5H8Z8"/>
<name>A0AAD5H8Z8_UMBRA</name>
<organism evidence="2 3">
    <name type="scientific">Umbelopsis ramanniana AG</name>
    <dbReference type="NCBI Taxonomy" id="1314678"/>
    <lineage>
        <taxon>Eukaryota</taxon>
        <taxon>Fungi</taxon>
        <taxon>Fungi incertae sedis</taxon>
        <taxon>Mucoromycota</taxon>
        <taxon>Mucoromycotina</taxon>
        <taxon>Umbelopsidomycetes</taxon>
        <taxon>Umbelopsidales</taxon>
        <taxon>Umbelopsidaceae</taxon>
        <taxon>Umbelopsis</taxon>
    </lineage>
</organism>
<dbReference type="Pfam" id="PF22749">
    <property type="entry name" value="Arb2"/>
    <property type="match status" value="1"/>
</dbReference>
<gene>
    <name evidence="2" type="ORF">K450DRAFT_258964</name>
</gene>
<dbReference type="GeneID" id="75917274"/>
<dbReference type="PANTHER" id="PTHR21357:SF4">
    <property type="entry name" value="FAM172 FAMILY PROTEIN HOMOLOG CG10038"/>
    <property type="match status" value="1"/>
</dbReference>
<dbReference type="Gene3D" id="3.40.50.1820">
    <property type="entry name" value="alpha/beta hydrolase"/>
    <property type="match status" value="1"/>
</dbReference>
<comment type="caution">
    <text evidence="2">The sequence shown here is derived from an EMBL/GenBank/DDBJ whole genome shotgun (WGS) entry which is preliminary data.</text>
</comment>
<dbReference type="GO" id="GO:0031048">
    <property type="term" value="P:regulatory ncRNA-mediated heterochromatin formation"/>
    <property type="evidence" value="ECO:0007669"/>
    <property type="project" value="TreeGrafter"/>
</dbReference>
<feature type="domain" description="Arb2" evidence="1">
    <location>
        <begin position="27"/>
        <end position="294"/>
    </location>
</feature>
<evidence type="ECO:0000313" key="3">
    <source>
        <dbReference type="Proteomes" id="UP001206595"/>
    </source>
</evidence>
<dbReference type="PANTHER" id="PTHR21357">
    <property type="entry name" value="FAM172 FAMILY PROTEIN HOMOLOG CG10038"/>
    <property type="match status" value="1"/>
</dbReference>
<reference evidence="2" key="2">
    <citation type="journal article" date="2022" name="Proc. Natl. Acad. Sci. U.S.A.">
        <title>Diploid-dominant life cycles characterize the early evolution of Fungi.</title>
        <authorList>
            <person name="Amses K.R."/>
            <person name="Simmons D.R."/>
            <person name="Longcore J.E."/>
            <person name="Mondo S.J."/>
            <person name="Seto K."/>
            <person name="Jeronimo G.H."/>
            <person name="Bonds A.E."/>
            <person name="Quandt C.A."/>
            <person name="Davis W.J."/>
            <person name="Chang Y."/>
            <person name="Federici B.A."/>
            <person name="Kuo A."/>
            <person name="LaButti K."/>
            <person name="Pangilinan J."/>
            <person name="Andreopoulos W."/>
            <person name="Tritt A."/>
            <person name="Riley R."/>
            <person name="Hundley H."/>
            <person name="Johnson J."/>
            <person name="Lipzen A."/>
            <person name="Barry K."/>
            <person name="Lang B.F."/>
            <person name="Cuomo C.A."/>
            <person name="Buchler N.E."/>
            <person name="Grigoriev I.V."/>
            <person name="Spatafora J.W."/>
            <person name="Stajich J.E."/>
            <person name="James T.Y."/>
        </authorList>
    </citation>
    <scope>NUCLEOTIDE SEQUENCE</scope>
    <source>
        <strain evidence="2">AG</strain>
    </source>
</reference>